<dbReference type="EMBL" id="PZQS01000011">
    <property type="protein sequence ID" value="PVD21927.1"/>
    <property type="molecule type" value="Genomic_DNA"/>
</dbReference>
<gene>
    <name evidence="2" type="ORF">C0Q70_17730</name>
</gene>
<proteinExistence type="predicted"/>
<evidence type="ECO:0000256" key="1">
    <source>
        <dbReference type="SAM" id="SignalP"/>
    </source>
</evidence>
<reference evidence="2 3" key="1">
    <citation type="submission" date="2018-04" db="EMBL/GenBank/DDBJ databases">
        <title>The genome of golden apple snail Pomacea canaliculata provides insight into stress tolerance and invasive adaptation.</title>
        <authorList>
            <person name="Liu C."/>
            <person name="Liu B."/>
            <person name="Ren Y."/>
            <person name="Zhang Y."/>
            <person name="Wang H."/>
            <person name="Li S."/>
            <person name="Jiang F."/>
            <person name="Yin L."/>
            <person name="Zhang G."/>
            <person name="Qian W."/>
            <person name="Fan W."/>
        </authorList>
    </citation>
    <scope>NUCLEOTIDE SEQUENCE [LARGE SCALE GENOMIC DNA]</scope>
    <source>
        <strain evidence="2">SZHN2017</strain>
        <tissue evidence="2">Muscle</tissue>
    </source>
</reference>
<dbReference type="Proteomes" id="UP000245119">
    <property type="component" value="Linkage Group LG11"/>
</dbReference>
<organism evidence="2 3">
    <name type="scientific">Pomacea canaliculata</name>
    <name type="common">Golden apple snail</name>
    <dbReference type="NCBI Taxonomy" id="400727"/>
    <lineage>
        <taxon>Eukaryota</taxon>
        <taxon>Metazoa</taxon>
        <taxon>Spiralia</taxon>
        <taxon>Lophotrochozoa</taxon>
        <taxon>Mollusca</taxon>
        <taxon>Gastropoda</taxon>
        <taxon>Caenogastropoda</taxon>
        <taxon>Architaenioglossa</taxon>
        <taxon>Ampullarioidea</taxon>
        <taxon>Ampullariidae</taxon>
        <taxon>Pomacea</taxon>
    </lineage>
</organism>
<comment type="caution">
    <text evidence="2">The sequence shown here is derived from an EMBL/GenBank/DDBJ whole genome shotgun (WGS) entry which is preliminary data.</text>
</comment>
<evidence type="ECO:0008006" key="4">
    <source>
        <dbReference type="Google" id="ProtNLM"/>
    </source>
</evidence>
<name>A0A2T7NL74_POMCA</name>
<accession>A0A2T7NL74</accession>
<evidence type="ECO:0000313" key="3">
    <source>
        <dbReference type="Proteomes" id="UP000245119"/>
    </source>
</evidence>
<dbReference type="AlphaFoldDB" id="A0A2T7NL74"/>
<feature type="signal peptide" evidence="1">
    <location>
        <begin position="1"/>
        <end position="27"/>
    </location>
</feature>
<keyword evidence="1" id="KW-0732">Signal</keyword>
<sequence length="65" mass="7021">MRANILPLVVVCTAAVLGPPLIDPSKARELFRLGSSSGSLTLTEIEVIFRAFDANGKCHFTYLTV</sequence>
<protein>
    <recommendedName>
        <fullName evidence="4">EF-hand domain-containing protein</fullName>
    </recommendedName>
</protein>
<feature type="chain" id="PRO_5015673684" description="EF-hand domain-containing protein" evidence="1">
    <location>
        <begin position="28"/>
        <end position="65"/>
    </location>
</feature>
<evidence type="ECO:0000313" key="2">
    <source>
        <dbReference type="EMBL" id="PVD21927.1"/>
    </source>
</evidence>
<keyword evidence="3" id="KW-1185">Reference proteome</keyword>